<evidence type="ECO:0000313" key="3">
    <source>
        <dbReference type="Proteomes" id="UP000184147"/>
    </source>
</evidence>
<sequence>MIQTFRLLFVVIGILGMGVSCTSVERYNKQIAQPIPVGQLQEDIDFIQKKLKRLYPNLHGYIAEDKLNHQFDSIRRVVQQPMTSKDFYFVIAPVIASVRQGHMSTSFPQPLLTRAQRKHLKGYGEGPLSQFTSEWIGGEMVVLKNKSEHKKIRPGASIVSINDITPQALYAQYRPTLTSDGFNETYIRKGFGRRLPTYFTASFGVRDSLHYVFKQNDSLYHLWVKRKPKAVKKKGQKAVKEISKDTAVVAKKPEKTAPKVRPLTRKERRIFGYDPTTKECAVSLKRSELDSTLFVLRVKNFSASSHRKAYPILFDSIRKMGLQTLVLDLRDNPGGRVADAVNLYRYFTDQPFTLLQPAAVTSKTSLWKLGALPNMSPVAYPFFFVGYPFYMAFTYLRTTHNSKGGYQYKLTGSRPVMPAAQAFTGKLYVLINGGSFSAACIESAALKQRPNTHFVGEETGGAFNGTVAGIMPVVRLPHSKISVRLGLMHIQPVAQSEVMGRGVFPDTPIVPTREDRVKARDVEMEWVVSDAARK</sequence>
<dbReference type="Proteomes" id="UP000184147">
    <property type="component" value="Unassembled WGS sequence"/>
</dbReference>
<dbReference type="RefSeq" id="WP_159433930.1">
    <property type="nucleotide sequence ID" value="NZ_FQVQ01000005.1"/>
</dbReference>
<dbReference type="Gene3D" id="3.90.226.10">
    <property type="entry name" value="2-enoyl-CoA Hydratase, Chain A, domain 1"/>
    <property type="match status" value="1"/>
</dbReference>
<organism evidence="2 3">
    <name type="scientific">Flavobacterium fontis</name>
    <dbReference type="NCBI Taxonomy" id="1124188"/>
    <lineage>
        <taxon>Bacteria</taxon>
        <taxon>Pseudomonadati</taxon>
        <taxon>Bacteroidota</taxon>
        <taxon>Flavobacteriia</taxon>
        <taxon>Flavobacteriales</taxon>
        <taxon>Flavobacteriaceae</taxon>
        <taxon>Flavobacterium</taxon>
    </lineage>
</organism>
<dbReference type="GO" id="GO:0006508">
    <property type="term" value="P:proteolysis"/>
    <property type="evidence" value="ECO:0007669"/>
    <property type="project" value="InterPro"/>
</dbReference>
<dbReference type="PROSITE" id="PS51257">
    <property type="entry name" value="PROKAR_LIPOPROTEIN"/>
    <property type="match status" value="1"/>
</dbReference>
<name>A0A1M4ZVA3_9FLAO</name>
<dbReference type="GO" id="GO:0007165">
    <property type="term" value="P:signal transduction"/>
    <property type="evidence" value="ECO:0007669"/>
    <property type="project" value="TreeGrafter"/>
</dbReference>
<feature type="domain" description="Tail specific protease" evidence="1">
    <location>
        <begin position="295"/>
        <end position="507"/>
    </location>
</feature>
<dbReference type="PANTHER" id="PTHR32060">
    <property type="entry name" value="TAIL-SPECIFIC PROTEASE"/>
    <property type="match status" value="1"/>
</dbReference>
<dbReference type="PANTHER" id="PTHR32060:SF30">
    <property type="entry name" value="CARBOXY-TERMINAL PROCESSING PROTEASE CTPA"/>
    <property type="match status" value="1"/>
</dbReference>
<protein>
    <submittedName>
        <fullName evidence="2">Peptidase family S41</fullName>
    </submittedName>
</protein>
<reference evidence="2 3" key="1">
    <citation type="submission" date="2016-11" db="EMBL/GenBank/DDBJ databases">
        <authorList>
            <person name="Jaros S."/>
            <person name="Januszkiewicz K."/>
            <person name="Wedrychowicz H."/>
        </authorList>
    </citation>
    <scope>NUCLEOTIDE SEQUENCE [LARGE SCALE GENOMIC DNA]</scope>
    <source>
        <strain evidence="2 3">DSM 25660</strain>
    </source>
</reference>
<dbReference type="EMBL" id="FQVQ01000005">
    <property type="protein sequence ID" value="SHF21949.1"/>
    <property type="molecule type" value="Genomic_DNA"/>
</dbReference>
<dbReference type="STRING" id="1124188.SAMN05444377_10539"/>
<evidence type="ECO:0000313" key="2">
    <source>
        <dbReference type="EMBL" id="SHF21949.1"/>
    </source>
</evidence>
<dbReference type="GO" id="GO:0008236">
    <property type="term" value="F:serine-type peptidase activity"/>
    <property type="evidence" value="ECO:0007669"/>
    <property type="project" value="InterPro"/>
</dbReference>
<evidence type="ECO:0000259" key="1">
    <source>
        <dbReference type="Pfam" id="PF03572"/>
    </source>
</evidence>
<dbReference type="AlphaFoldDB" id="A0A1M4ZVA3"/>
<keyword evidence="3" id="KW-1185">Reference proteome</keyword>
<dbReference type="InterPro" id="IPR005151">
    <property type="entry name" value="Tail-specific_protease"/>
</dbReference>
<dbReference type="GO" id="GO:0030288">
    <property type="term" value="C:outer membrane-bounded periplasmic space"/>
    <property type="evidence" value="ECO:0007669"/>
    <property type="project" value="TreeGrafter"/>
</dbReference>
<dbReference type="InterPro" id="IPR029045">
    <property type="entry name" value="ClpP/crotonase-like_dom_sf"/>
</dbReference>
<dbReference type="Pfam" id="PF03572">
    <property type="entry name" value="Peptidase_S41"/>
    <property type="match status" value="1"/>
</dbReference>
<proteinExistence type="predicted"/>
<accession>A0A1M4ZVA3</accession>
<gene>
    <name evidence="2" type="ORF">SAMN05444377_10539</name>
</gene>
<dbReference type="OrthoDB" id="5480566at2"/>
<dbReference type="GO" id="GO:0004175">
    <property type="term" value="F:endopeptidase activity"/>
    <property type="evidence" value="ECO:0007669"/>
    <property type="project" value="TreeGrafter"/>
</dbReference>
<dbReference type="SUPFAM" id="SSF52096">
    <property type="entry name" value="ClpP/crotonase"/>
    <property type="match status" value="1"/>
</dbReference>